<accession>A0A2A2TDX4</accession>
<protein>
    <submittedName>
        <fullName evidence="1">Uncharacterized protein</fullName>
    </submittedName>
</protein>
<keyword evidence="2" id="KW-1185">Reference proteome</keyword>
<name>A0A2A2TDX4_9CYAN</name>
<evidence type="ECO:0000313" key="1">
    <source>
        <dbReference type="EMBL" id="PAX51932.1"/>
    </source>
</evidence>
<evidence type="ECO:0000313" key="2">
    <source>
        <dbReference type="Proteomes" id="UP000218238"/>
    </source>
</evidence>
<sequence length="146" mass="17166">MKKIIPVTLFIAIAILAFLLNHQPASGKHREGRHYRYDRSIFDNYYGGYGGYYRDRNRRNYPIRYCQPVTQWLLDQDSAYHPRAYSDGFRQGRESAKRGNEYKPRTAGGEFARGFDDGYYGREFSGQKHIIANAYQPFTTSECNYY</sequence>
<gene>
    <name evidence="1" type="ORF">CK510_22065</name>
</gene>
<dbReference type="EMBL" id="NTFS01000307">
    <property type="protein sequence ID" value="PAX51932.1"/>
    <property type="molecule type" value="Genomic_DNA"/>
</dbReference>
<dbReference type="OrthoDB" id="583255at2"/>
<dbReference type="RefSeq" id="WP_095723738.1">
    <property type="nucleotide sequence ID" value="NZ_NTFS01000307.1"/>
</dbReference>
<reference evidence="1 2" key="1">
    <citation type="submission" date="2017-08" db="EMBL/GenBank/DDBJ databases">
        <title>Draft genome sequence of filamentous cyanobacterium Calothrix elsteri CCALA 953.</title>
        <authorList>
            <person name="Gagunashvili A.N."/>
            <person name="Elster J."/>
            <person name="Andresson O.S."/>
        </authorList>
    </citation>
    <scope>NUCLEOTIDE SEQUENCE [LARGE SCALE GENOMIC DNA]</scope>
    <source>
        <strain evidence="1 2">CCALA 953</strain>
    </source>
</reference>
<comment type="caution">
    <text evidence="1">The sequence shown here is derived from an EMBL/GenBank/DDBJ whole genome shotgun (WGS) entry which is preliminary data.</text>
</comment>
<dbReference type="Proteomes" id="UP000218238">
    <property type="component" value="Unassembled WGS sequence"/>
</dbReference>
<organism evidence="1 2">
    <name type="scientific">Brunnivagina elsteri CCALA 953</name>
    <dbReference type="NCBI Taxonomy" id="987040"/>
    <lineage>
        <taxon>Bacteria</taxon>
        <taxon>Bacillati</taxon>
        <taxon>Cyanobacteriota</taxon>
        <taxon>Cyanophyceae</taxon>
        <taxon>Nostocales</taxon>
        <taxon>Calotrichaceae</taxon>
        <taxon>Brunnivagina</taxon>
    </lineage>
</organism>
<dbReference type="AlphaFoldDB" id="A0A2A2TDX4"/>
<proteinExistence type="predicted"/>